<feature type="compositionally biased region" description="Basic and acidic residues" evidence="1">
    <location>
        <begin position="79"/>
        <end position="90"/>
    </location>
</feature>
<dbReference type="Proteomes" id="UP001634394">
    <property type="component" value="Unassembled WGS sequence"/>
</dbReference>
<gene>
    <name evidence="2" type="ORF">ACJMK2_018566</name>
</gene>
<keyword evidence="3" id="KW-1185">Reference proteome</keyword>
<evidence type="ECO:0000313" key="3">
    <source>
        <dbReference type="Proteomes" id="UP001634394"/>
    </source>
</evidence>
<protein>
    <submittedName>
        <fullName evidence="2">Uncharacterized protein</fullName>
    </submittedName>
</protein>
<organism evidence="2 3">
    <name type="scientific">Sinanodonta woodiana</name>
    <name type="common">Chinese pond mussel</name>
    <name type="synonym">Anodonta woodiana</name>
    <dbReference type="NCBI Taxonomy" id="1069815"/>
    <lineage>
        <taxon>Eukaryota</taxon>
        <taxon>Metazoa</taxon>
        <taxon>Spiralia</taxon>
        <taxon>Lophotrochozoa</taxon>
        <taxon>Mollusca</taxon>
        <taxon>Bivalvia</taxon>
        <taxon>Autobranchia</taxon>
        <taxon>Heteroconchia</taxon>
        <taxon>Palaeoheterodonta</taxon>
        <taxon>Unionida</taxon>
        <taxon>Unionoidea</taxon>
        <taxon>Unionidae</taxon>
        <taxon>Unioninae</taxon>
        <taxon>Sinanodonta</taxon>
    </lineage>
</organism>
<dbReference type="AlphaFoldDB" id="A0ABD3UFU9"/>
<reference evidence="2 3" key="1">
    <citation type="submission" date="2024-11" db="EMBL/GenBank/DDBJ databases">
        <title>Chromosome-level genome assembly of the freshwater bivalve Anodonta woodiana.</title>
        <authorList>
            <person name="Chen X."/>
        </authorList>
    </citation>
    <scope>NUCLEOTIDE SEQUENCE [LARGE SCALE GENOMIC DNA]</scope>
    <source>
        <strain evidence="2">MN2024</strain>
        <tissue evidence="2">Gills</tissue>
    </source>
</reference>
<evidence type="ECO:0000256" key="1">
    <source>
        <dbReference type="SAM" id="MobiDB-lite"/>
    </source>
</evidence>
<feature type="compositionally biased region" description="Basic and acidic residues" evidence="1">
    <location>
        <begin position="47"/>
        <end position="62"/>
    </location>
</feature>
<proteinExistence type="predicted"/>
<comment type="caution">
    <text evidence="2">The sequence shown here is derived from an EMBL/GenBank/DDBJ whole genome shotgun (WGS) entry which is preliminary data.</text>
</comment>
<feature type="region of interest" description="Disordered" evidence="1">
    <location>
        <begin position="79"/>
        <end position="99"/>
    </location>
</feature>
<name>A0ABD3UFU9_SINWO</name>
<accession>A0ABD3UFU9</accession>
<dbReference type="EMBL" id="JBJQND010000016">
    <property type="protein sequence ID" value="KAL3847666.1"/>
    <property type="molecule type" value="Genomic_DNA"/>
</dbReference>
<evidence type="ECO:0000313" key="2">
    <source>
        <dbReference type="EMBL" id="KAL3847666.1"/>
    </source>
</evidence>
<sequence>MKGSGKKEGVTFEKEGTVQRLFSNVRDIPFYNAGDERDDLPDQPFLAHHDESNISNGDRAKAGADVSIDEIPMILRGLREPTRSRSDRNDLYQMKFSST</sequence>
<feature type="region of interest" description="Disordered" evidence="1">
    <location>
        <begin position="32"/>
        <end position="63"/>
    </location>
</feature>